<dbReference type="STRING" id="1305764.R9PCN8"/>
<dbReference type="AlphaFoldDB" id="R9PCN8"/>
<evidence type="ECO:0000256" key="2">
    <source>
        <dbReference type="PROSITE-ProRule" id="PRU00176"/>
    </source>
</evidence>
<reference evidence="8" key="1">
    <citation type="journal article" date="2013" name="Genome Announc.">
        <title>Draft genome sequence of the basidiomycetous yeast-like fungus Pseudozyma hubeiensis SY62, which produces an abundant amount of the biosurfactant mannosylerythritol lipids.</title>
        <authorList>
            <person name="Konishi M."/>
            <person name="Hatada Y."/>
            <person name="Horiuchi J."/>
        </authorList>
    </citation>
    <scope>NUCLEOTIDE SEQUENCE [LARGE SCALE GENOMIC DNA]</scope>
    <source>
        <strain evidence="8">SY62</strain>
    </source>
</reference>
<evidence type="ECO:0000256" key="1">
    <source>
        <dbReference type="ARBA" id="ARBA00022884"/>
    </source>
</evidence>
<dbReference type="SUPFAM" id="SSF48464">
    <property type="entry name" value="ENTH/VHS domain"/>
    <property type="match status" value="1"/>
</dbReference>
<dbReference type="PROSITE" id="PS50128">
    <property type="entry name" value="SURP"/>
    <property type="match status" value="1"/>
</dbReference>
<dbReference type="InterPro" id="IPR006569">
    <property type="entry name" value="CID_dom"/>
</dbReference>
<proteinExistence type="predicted"/>
<sequence>MSASGGSGSYGARPSRPSRIDLGYNDDDDVELDYSEHPGPSNPSHRAAPLHHLPSSSRLDNHHHRRSPSPQPDADVLAYIRAQRHNDHLSTSAHQLELAEQLKKEKFQHGAGKTKSRVQKEREAEERKKKQAEQDAKTAYDEFVAAMGGDQDEREAGGEQRKRKAVGFVGAGGKKYVGSRGEASEAEVVKVSPMKRDSVFAEEPDESPSQPPARKPRPMSSFLTELQLEQAQRESRLSTLASTTNTSISSLLAQESTTTTTKFPSQNPSASADPLTTNICIPSLPPNIDERSMGEFFSQWGDVATVKIMWPRGDQQRERPGGLTGFVAYMTRDHAERAFREVDGVTWGGVRVKCSWGKAMSLPKRALYPQRKKVEKEEEKIGSVGGGGVKKLVIRHRRNGKGREERRKEIRDRLGGECEETQRLFVETVASRIRANGVNFENVLREREADNPRFAFLFEPDSLLHQYFRICLDEYYVPSAVNEDLQQKPFDDDGSDELYSTDSGEESETRRFTSRSSSSSTTPLAPLAHHRLCSMLRSLTPRRERIARITSFALDHSSSYPSIVDILTSSLLQPSIPIPRKLARLYCISDLLHNSGTPISNAWRYRAAVEEKLPLVFAHLGMVARTFEGRMRREEFKRKVREVLDVWEGWIVVAPDVLERCRRVFECPPVASQLQGGRAADKAIVEEREDVDSKAFSENNSPAVKHDESTSIDEEEDLDGEAL</sequence>
<dbReference type="GO" id="GO:0003723">
    <property type="term" value="F:RNA binding"/>
    <property type="evidence" value="ECO:0007669"/>
    <property type="project" value="UniProtKB-UniRule"/>
</dbReference>
<feature type="domain" description="RRM" evidence="4">
    <location>
        <begin position="277"/>
        <end position="359"/>
    </location>
</feature>
<name>R9PCN8_PSEHS</name>
<dbReference type="PROSITE" id="PS50102">
    <property type="entry name" value="RRM"/>
    <property type="match status" value="1"/>
</dbReference>
<dbReference type="Gene3D" id="1.25.40.90">
    <property type="match status" value="1"/>
</dbReference>
<dbReference type="SUPFAM" id="SSF54928">
    <property type="entry name" value="RNA-binding domain, RBD"/>
    <property type="match status" value="1"/>
</dbReference>
<dbReference type="Gene3D" id="1.10.10.790">
    <property type="entry name" value="Surp module"/>
    <property type="match status" value="1"/>
</dbReference>
<evidence type="ECO:0000313" key="8">
    <source>
        <dbReference type="Proteomes" id="UP000014071"/>
    </source>
</evidence>
<dbReference type="SMART" id="SM00582">
    <property type="entry name" value="RPR"/>
    <property type="match status" value="1"/>
</dbReference>
<dbReference type="OrthoDB" id="377209at2759"/>
<dbReference type="PANTHER" id="PTHR23140:SF0">
    <property type="entry name" value="U2 SNRNP-ASSOCIATED SURP MOTIF-CONTAINING PROTEIN"/>
    <property type="match status" value="1"/>
</dbReference>
<dbReference type="InterPro" id="IPR035967">
    <property type="entry name" value="SWAP/Surp_sf"/>
</dbReference>
<organism evidence="7 8">
    <name type="scientific">Pseudozyma hubeiensis (strain SY62)</name>
    <name type="common">Yeast</name>
    <dbReference type="NCBI Taxonomy" id="1305764"/>
    <lineage>
        <taxon>Eukaryota</taxon>
        <taxon>Fungi</taxon>
        <taxon>Dikarya</taxon>
        <taxon>Basidiomycota</taxon>
        <taxon>Ustilaginomycotina</taxon>
        <taxon>Ustilaginomycetes</taxon>
        <taxon>Ustilaginales</taxon>
        <taxon>Ustilaginaceae</taxon>
        <taxon>Pseudozyma</taxon>
    </lineage>
</organism>
<accession>R9PCN8</accession>
<gene>
    <name evidence="7" type="ORF">PHSY_006767</name>
</gene>
<dbReference type="EMBL" id="DF238824">
    <property type="protein sequence ID" value="GAC99168.1"/>
    <property type="molecule type" value="Genomic_DNA"/>
</dbReference>
<feature type="region of interest" description="Disordered" evidence="3">
    <location>
        <begin position="689"/>
        <end position="723"/>
    </location>
</feature>
<feature type="domain" description="SURP motif" evidence="5">
    <location>
        <begin position="425"/>
        <end position="468"/>
    </location>
</feature>
<keyword evidence="1 2" id="KW-0694">RNA-binding</keyword>
<dbReference type="eggNOG" id="KOG0151">
    <property type="taxonomic scope" value="Eukaryota"/>
</dbReference>
<dbReference type="GeneID" id="24112034"/>
<dbReference type="SMART" id="SM00648">
    <property type="entry name" value="SWAP"/>
    <property type="match status" value="1"/>
</dbReference>
<evidence type="ECO:0000256" key="3">
    <source>
        <dbReference type="SAM" id="MobiDB-lite"/>
    </source>
</evidence>
<dbReference type="PANTHER" id="PTHR23140">
    <property type="entry name" value="RNA PROCESSING PROTEIN LD23810P"/>
    <property type="match status" value="1"/>
</dbReference>
<dbReference type="Pfam" id="PF04818">
    <property type="entry name" value="CID"/>
    <property type="match status" value="1"/>
</dbReference>
<dbReference type="Pfam" id="PF00076">
    <property type="entry name" value="RRM_1"/>
    <property type="match status" value="1"/>
</dbReference>
<evidence type="ECO:0000259" key="6">
    <source>
        <dbReference type="PROSITE" id="PS51391"/>
    </source>
</evidence>
<feature type="compositionally biased region" description="Acidic residues" evidence="3">
    <location>
        <begin position="710"/>
        <end position="723"/>
    </location>
</feature>
<dbReference type="SMART" id="SM00360">
    <property type="entry name" value="RRM"/>
    <property type="match status" value="1"/>
</dbReference>
<feature type="region of interest" description="Disordered" evidence="3">
    <location>
        <begin position="251"/>
        <end position="276"/>
    </location>
</feature>
<dbReference type="InterPro" id="IPR000504">
    <property type="entry name" value="RRM_dom"/>
</dbReference>
<dbReference type="InterPro" id="IPR035979">
    <property type="entry name" value="RBD_domain_sf"/>
</dbReference>
<feature type="region of interest" description="Disordered" evidence="3">
    <location>
        <begin position="486"/>
        <end position="524"/>
    </location>
</feature>
<dbReference type="Gene3D" id="3.30.70.330">
    <property type="match status" value="1"/>
</dbReference>
<evidence type="ECO:0000259" key="4">
    <source>
        <dbReference type="PROSITE" id="PS50102"/>
    </source>
</evidence>
<dbReference type="RefSeq" id="XP_012192755.1">
    <property type="nucleotide sequence ID" value="XM_012337365.1"/>
</dbReference>
<keyword evidence="8" id="KW-1185">Reference proteome</keyword>
<feature type="compositionally biased region" description="Basic and acidic residues" evidence="3">
    <location>
        <begin position="118"/>
        <end position="139"/>
    </location>
</feature>
<dbReference type="Proteomes" id="UP000014071">
    <property type="component" value="Unassembled WGS sequence"/>
</dbReference>
<dbReference type="SUPFAM" id="SSF109905">
    <property type="entry name" value="Surp module (SWAP domain)"/>
    <property type="match status" value="1"/>
</dbReference>
<dbReference type="InterPro" id="IPR000061">
    <property type="entry name" value="Surp"/>
</dbReference>
<dbReference type="PROSITE" id="PS51391">
    <property type="entry name" value="CID"/>
    <property type="match status" value="1"/>
</dbReference>
<dbReference type="HOGENOM" id="CLU_010743_3_0_1"/>
<dbReference type="InterPro" id="IPR008942">
    <property type="entry name" value="ENTH_VHS"/>
</dbReference>
<feature type="compositionally biased region" description="Acidic residues" evidence="3">
    <location>
        <begin position="24"/>
        <end position="33"/>
    </location>
</feature>
<evidence type="ECO:0000259" key="5">
    <source>
        <dbReference type="PROSITE" id="PS50128"/>
    </source>
</evidence>
<feature type="region of interest" description="Disordered" evidence="3">
    <location>
        <begin position="195"/>
        <end position="219"/>
    </location>
</feature>
<dbReference type="GO" id="GO:0006396">
    <property type="term" value="P:RNA processing"/>
    <property type="evidence" value="ECO:0007669"/>
    <property type="project" value="InterPro"/>
</dbReference>
<dbReference type="GO" id="GO:0005634">
    <property type="term" value="C:nucleus"/>
    <property type="evidence" value="ECO:0007669"/>
    <property type="project" value="TreeGrafter"/>
</dbReference>
<evidence type="ECO:0000313" key="7">
    <source>
        <dbReference type="EMBL" id="GAC99168.1"/>
    </source>
</evidence>
<dbReference type="InterPro" id="IPR051485">
    <property type="entry name" value="SR-CTD_assoc_factor"/>
</dbReference>
<dbReference type="InterPro" id="IPR012677">
    <property type="entry name" value="Nucleotide-bd_a/b_plait_sf"/>
</dbReference>
<feature type="domain" description="CID" evidence="6">
    <location>
        <begin position="524"/>
        <end position="669"/>
    </location>
</feature>
<feature type="region of interest" description="Disordered" evidence="3">
    <location>
        <begin position="1"/>
        <end position="139"/>
    </location>
</feature>
<dbReference type="Pfam" id="PF01805">
    <property type="entry name" value="Surp"/>
    <property type="match status" value="1"/>
</dbReference>
<protein>
    <submittedName>
        <fullName evidence="7">Nucleolin protein Nsr1</fullName>
    </submittedName>
</protein>